<protein>
    <recommendedName>
        <fullName evidence="1">Reverse transcriptase domain-containing protein</fullName>
    </recommendedName>
</protein>
<evidence type="ECO:0000313" key="2">
    <source>
        <dbReference type="EMBL" id="KAJ7410339.1"/>
    </source>
</evidence>
<dbReference type="Proteomes" id="UP001145742">
    <property type="component" value="Unassembled WGS sequence"/>
</dbReference>
<sequence>MKLDKTKCWVLHFGHNNSMQHYSLGTEWLESGQEERDLGILTDRKLNMSQQCAQVAKKANGILACIKNSAAGEVLEWVQRRATRLVKGLEHKSCEEQLRELGLFSLEKKRLRGDLITLYDYLKGDCSQVTCIVNKGKAVDVIYLYFSKAFETVFHSILLEKLPARGLDRCTVCWMKNRLDGQACSVVVNGGKSIWWPVTSGVLQGSLLGPVLFNVFIDDLDEGTECTLSQLTDDTKLGRIVDLLEDTKALKRGLERLD</sequence>
<dbReference type="InterPro" id="IPR000477">
    <property type="entry name" value="RT_dom"/>
</dbReference>
<comment type="caution">
    <text evidence="3">The sequence shown here is derived from an EMBL/GenBank/DDBJ whole genome shotgun (WGS) entry which is preliminary data.</text>
</comment>
<dbReference type="EMBL" id="WHWB01034412">
    <property type="protein sequence ID" value="KAJ7410339.1"/>
    <property type="molecule type" value="Genomic_DNA"/>
</dbReference>
<gene>
    <name evidence="2" type="ORF">WISP_109305</name>
    <name evidence="3" type="ORF">WISP_78186</name>
</gene>
<dbReference type="Pfam" id="PF00078">
    <property type="entry name" value="RVT_1"/>
    <property type="match status" value="1"/>
</dbReference>
<evidence type="ECO:0000259" key="1">
    <source>
        <dbReference type="Pfam" id="PF00078"/>
    </source>
</evidence>
<name>A0ABQ9DBG3_9PASS</name>
<evidence type="ECO:0000313" key="4">
    <source>
        <dbReference type="Proteomes" id="UP001145742"/>
    </source>
</evidence>
<dbReference type="PANTHER" id="PTHR33332">
    <property type="entry name" value="REVERSE TRANSCRIPTASE DOMAIN-CONTAINING PROTEIN"/>
    <property type="match status" value="1"/>
</dbReference>
<evidence type="ECO:0000313" key="3">
    <source>
        <dbReference type="EMBL" id="KAJ7415491.1"/>
    </source>
</evidence>
<reference evidence="3" key="1">
    <citation type="submission" date="2019-10" db="EMBL/GenBank/DDBJ databases">
        <authorList>
            <person name="Soares A.E.R."/>
            <person name="Aleixo A."/>
            <person name="Schneider P."/>
            <person name="Miyaki C.Y."/>
            <person name="Schneider M.P."/>
            <person name="Mello C."/>
            <person name="Vasconcelos A.T.R."/>
        </authorList>
    </citation>
    <scope>NUCLEOTIDE SEQUENCE</scope>
    <source>
        <tissue evidence="3">Muscle</tissue>
    </source>
</reference>
<feature type="domain" description="Reverse transcriptase" evidence="1">
    <location>
        <begin position="129"/>
        <end position="235"/>
    </location>
</feature>
<dbReference type="EMBL" id="WHWB01033944">
    <property type="protein sequence ID" value="KAJ7415491.1"/>
    <property type="molecule type" value="Genomic_DNA"/>
</dbReference>
<keyword evidence="4" id="KW-1185">Reference proteome</keyword>
<proteinExistence type="predicted"/>
<organism evidence="3 4">
    <name type="scientific">Willisornis vidua</name>
    <name type="common">Xingu scale-backed antbird</name>
    <dbReference type="NCBI Taxonomy" id="1566151"/>
    <lineage>
        <taxon>Eukaryota</taxon>
        <taxon>Metazoa</taxon>
        <taxon>Chordata</taxon>
        <taxon>Craniata</taxon>
        <taxon>Vertebrata</taxon>
        <taxon>Euteleostomi</taxon>
        <taxon>Archelosauria</taxon>
        <taxon>Archosauria</taxon>
        <taxon>Dinosauria</taxon>
        <taxon>Saurischia</taxon>
        <taxon>Theropoda</taxon>
        <taxon>Coelurosauria</taxon>
        <taxon>Aves</taxon>
        <taxon>Neognathae</taxon>
        <taxon>Neoaves</taxon>
        <taxon>Telluraves</taxon>
        <taxon>Australaves</taxon>
        <taxon>Passeriformes</taxon>
        <taxon>Thamnophilidae</taxon>
        <taxon>Willisornis</taxon>
    </lineage>
</organism>
<accession>A0ABQ9DBG3</accession>